<dbReference type="GO" id="GO:0006950">
    <property type="term" value="P:response to stress"/>
    <property type="evidence" value="ECO:0007669"/>
    <property type="project" value="UniProtKB-ARBA"/>
</dbReference>
<dbReference type="CDD" id="cd21933">
    <property type="entry name" value="TBK1_IKKE-like_C"/>
    <property type="match status" value="1"/>
</dbReference>
<evidence type="ECO:0000256" key="9">
    <source>
        <dbReference type="SAM" id="MobiDB-lite"/>
    </source>
</evidence>
<dbReference type="InterPro" id="IPR041309">
    <property type="entry name" value="TBK1_CC1"/>
</dbReference>
<dbReference type="GO" id="GO:0005737">
    <property type="term" value="C:cytoplasm"/>
    <property type="evidence" value="ECO:0007669"/>
    <property type="project" value="UniProtKB-SubCell"/>
</dbReference>
<feature type="compositionally biased region" description="Polar residues" evidence="9">
    <location>
        <begin position="85"/>
        <end position="98"/>
    </location>
</feature>
<evidence type="ECO:0000256" key="1">
    <source>
        <dbReference type="ARBA" id="ARBA00004496"/>
    </source>
</evidence>
<protein>
    <submittedName>
        <fullName evidence="11">Inhibitor of nuclear factor kappa B kinase subunit epsilon</fullName>
    </submittedName>
</protein>
<name>A0A3P9ATI4_9CICH</name>
<evidence type="ECO:0000256" key="8">
    <source>
        <dbReference type="PROSITE-ProRule" id="PRU10141"/>
    </source>
</evidence>
<dbReference type="GO" id="GO:0009967">
    <property type="term" value="P:positive regulation of signal transduction"/>
    <property type="evidence" value="ECO:0007669"/>
    <property type="project" value="UniProtKB-ARBA"/>
</dbReference>
<evidence type="ECO:0000313" key="11">
    <source>
        <dbReference type="Ensembl" id="ENSMZEP00005001004.1"/>
    </source>
</evidence>
<keyword evidence="4" id="KW-0808">Transferase</keyword>
<dbReference type="Gene3D" id="3.30.200.20">
    <property type="entry name" value="Phosphorylase Kinase, domain 1"/>
    <property type="match status" value="1"/>
</dbReference>
<dbReference type="FunFam" id="1.10.510.10:FF:000100">
    <property type="entry name" value="inhibitor of nuclear factor kappa-B kinase subunit epsilon"/>
    <property type="match status" value="1"/>
</dbReference>
<dbReference type="InterPro" id="IPR041087">
    <property type="entry name" value="TBK1_ULD"/>
</dbReference>
<dbReference type="STRING" id="106582.ENSMZEP00005001004"/>
<feature type="binding site" evidence="8">
    <location>
        <position position="138"/>
    </location>
    <ligand>
        <name>ATP</name>
        <dbReference type="ChEBI" id="CHEBI:30616"/>
    </ligand>
</feature>
<evidence type="ECO:0000256" key="4">
    <source>
        <dbReference type="ARBA" id="ARBA00022679"/>
    </source>
</evidence>
<feature type="domain" description="Protein kinase" evidence="10">
    <location>
        <begin position="109"/>
        <end position="414"/>
    </location>
</feature>
<dbReference type="InterPro" id="IPR011009">
    <property type="entry name" value="Kinase-like_dom_sf"/>
</dbReference>
<dbReference type="PANTHER" id="PTHR22969">
    <property type="entry name" value="IKB KINASE"/>
    <property type="match status" value="1"/>
</dbReference>
<dbReference type="Proteomes" id="UP000265160">
    <property type="component" value="LG5"/>
</dbReference>
<dbReference type="GO" id="GO:0005524">
    <property type="term" value="F:ATP binding"/>
    <property type="evidence" value="ECO:0007669"/>
    <property type="project" value="UniProtKB-UniRule"/>
</dbReference>
<dbReference type="SMART" id="SM00220">
    <property type="entry name" value="S_TKc"/>
    <property type="match status" value="1"/>
</dbReference>
<evidence type="ECO:0000256" key="2">
    <source>
        <dbReference type="ARBA" id="ARBA00022490"/>
    </source>
</evidence>
<dbReference type="GeneTree" id="ENSGT00950000182937"/>
<evidence type="ECO:0000256" key="3">
    <source>
        <dbReference type="ARBA" id="ARBA00022527"/>
    </source>
</evidence>
<accession>A0A3P9ATI4</accession>
<evidence type="ECO:0000256" key="5">
    <source>
        <dbReference type="ARBA" id="ARBA00022741"/>
    </source>
</evidence>
<dbReference type="FunFam" id="3.10.20.90:FF:000112">
    <property type="entry name" value="TANK binding kinase TBK1"/>
    <property type="match status" value="1"/>
</dbReference>
<dbReference type="GO" id="GO:0010628">
    <property type="term" value="P:positive regulation of gene expression"/>
    <property type="evidence" value="ECO:0007669"/>
    <property type="project" value="UniProtKB-ARBA"/>
</dbReference>
<dbReference type="SUPFAM" id="SSF56112">
    <property type="entry name" value="Protein kinase-like (PK-like)"/>
    <property type="match status" value="1"/>
</dbReference>
<comment type="subcellular location">
    <subcellularLocation>
        <location evidence="1">Cytoplasm</location>
    </subcellularLocation>
</comment>
<keyword evidence="12" id="KW-1185">Reference proteome</keyword>
<dbReference type="GO" id="GO:0004674">
    <property type="term" value="F:protein serine/threonine kinase activity"/>
    <property type="evidence" value="ECO:0007669"/>
    <property type="project" value="UniProtKB-KW"/>
</dbReference>
<keyword evidence="6" id="KW-0418">Kinase</keyword>
<keyword evidence="2" id="KW-0963">Cytoplasm</keyword>
<dbReference type="InterPro" id="IPR000719">
    <property type="entry name" value="Prot_kinase_dom"/>
</dbReference>
<organism evidence="11 12">
    <name type="scientific">Maylandia zebra</name>
    <name type="common">zebra mbuna</name>
    <dbReference type="NCBI Taxonomy" id="106582"/>
    <lineage>
        <taxon>Eukaryota</taxon>
        <taxon>Metazoa</taxon>
        <taxon>Chordata</taxon>
        <taxon>Craniata</taxon>
        <taxon>Vertebrata</taxon>
        <taxon>Euteleostomi</taxon>
        <taxon>Actinopterygii</taxon>
        <taxon>Neopterygii</taxon>
        <taxon>Teleostei</taxon>
        <taxon>Neoteleostei</taxon>
        <taxon>Acanthomorphata</taxon>
        <taxon>Ovalentaria</taxon>
        <taxon>Cichlomorphae</taxon>
        <taxon>Cichliformes</taxon>
        <taxon>Cichlidae</taxon>
        <taxon>African cichlids</taxon>
        <taxon>Pseudocrenilabrinae</taxon>
        <taxon>Haplochromini</taxon>
        <taxon>Maylandia</taxon>
        <taxon>Maylandia zebra complex</taxon>
    </lineage>
</organism>
<dbReference type="FunFam" id="3.30.200.20:FF:000106">
    <property type="entry name" value="serine/threonine-protein kinase TBK1 isoform X1"/>
    <property type="match status" value="1"/>
</dbReference>
<dbReference type="AlphaFoldDB" id="A0A3P9ATI4"/>
<dbReference type="Gene3D" id="1.20.1270.420">
    <property type="match status" value="1"/>
</dbReference>
<proteinExistence type="predicted"/>
<dbReference type="PROSITE" id="PS50011">
    <property type="entry name" value="PROTEIN_KINASE_DOM"/>
    <property type="match status" value="1"/>
</dbReference>
<reference evidence="11" key="3">
    <citation type="submission" date="2025-09" db="UniProtKB">
        <authorList>
            <consortium name="Ensembl"/>
        </authorList>
    </citation>
    <scope>IDENTIFICATION</scope>
</reference>
<evidence type="ECO:0000259" key="10">
    <source>
        <dbReference type="PROSITE" id="PS50011"/>
    </source>
</evidence>
<evidence type="ECO:0000256" key="6">
    <source>
        <dbReference type="ARBA" id="ARBA00022777"/>
    </source>
</evidence>
<evidence type="ECO:0000256" key="7">
    <source>
        <dbReference type="ARBA" id="ARBA00022840"/>
    </source>
</evidence>
<dbReference type="Pfam" id="PF18394">
    <property type="entry name" value="TBK1_CCD1"/>
    <property type="match status" value="1"/>
</dbReference>
<reference evidence="11 12" key="1">
    <citation type="journal article" date="2014" name="Nature">
        <title>The genomic substrate for adaptive radiation in African cichlid fish.</title>
        <authorList>
            <person name="Brawand D."/>
            <person name="Wagner C.E."/>
            <person name="Li Y.I."/>
            <person name="Malinsky M."/>
            <person name="Keller I."/>
            <person name="Fan S."/>
            <person name="Simakov O."/>
            <person name="Ng A.Y."/>
            <person name="Lim Z.W."/>
            <person name="Bezault E."/>
            <person name="Turner-Maier J."/>
            <person name="Johnson J."/>
            <person name="Alcazar R."/>
            <person name="Noh H.J."/>
            <person name="Russell P."/>
            <person name="Aken B."/>
            <person name="Alfoldi J."/>
            <person name="Amemiya C."/>
            <person name="Azzouzi N."/>
            <person name="Baroiller J.F."/>
            <person name="Barloy-Hubler F."/>
            <person name="Berlin A."/>
            <person name="Bloomquist R."/>
            <person name="Carleton K.L."/>
            <person name="Conte M.A."/>
            <person name="D'Cotta H."/>
            <person name="Eshel O."/>
            <person name="Gaffney L."/>
            <person name="Galibert F."/>
            <person name="Gante H.F."/>
            <person name="Gnerre S."/>
            <person name="Greuter L."/>
            <person name="Guyon R."/>
            <person name="Haddad N.S."/>
            <person name="Haerty W."/>
            <person name="Harris R.M."/>
            <person name="Hofmann H.A."/>
            <person name="Hourlier T."/>
            <person name="Hulata G."/>
            <person name="Jaffe D.B."/>
            <person name="Lara M."/>
            <person name="Lee A.P."/>
            <person name="MacCallum I."/>
            <person name="Mwaiko S."/>
            <person name="Nikaido M."/>
            <person name="Nishihara H."/>
            <person name="Ozouf-Costaz C."/>
            <person name="Penman D.J."/>
            <person name="Przybylski D."/>
            <person name="Rakotomanga M."/>
            <person name="Renn S.C.P."/>
            <person name="Ribeiro F.J."/>
            <person name="Ron M."/>
            <person name="Salzburger W."/>
            <person name="Sanchez-Pulido L."/>
            <person name="Santos M.E."/>
            <person name="Searle S."/>
            <person name="Sharpe T."/>
            <person name="Swofford R."/>
            <person name="Tan F.J."/>
            <person name="Williams L."/>
            <person name="Young S."/>
            <person name="Yin S."/>
            <person name="Okada N."/>
            <person name="Kocher T.D."/>
            <person name="Miska E.A."/>
            <person name="Lander E.S."/>
            <person name="Venkatesh B."/>
            <person name="Fernald R.D."/>
            <person name="Meyer A."/>
            <person name="Ponting C.P."/>
            <person name="Streelman J.T."/>
            <person name="Lindblad-Toh K."/>
            <person name="Seehausen O."/>
            <person name="Di Palma F."/>
        </authorList>
    </citation>
    <scope>NUCLEOTIDE SEQUENCE</scope>
</reference>
<dbReference type="InterPro" id="IPR051180">
    <property type="entry name" value="IKK"/>
</dbReference>
<dbReference type="GO" id="GO:0045089">
    <property type="term" value="P:positive regulation of innate immune response"/>
    <property type="evidence" value="ECO:0007669"/>
    <property type="project" value="UniProtKB-ARBA"/>
</dbReference>
<evidence type="ECO:0000313" key="12">
    <source>
        <dbReference type="Proteomes" id="UP000265160"/>
    </source>
</evidence>
<dbReference type="InterPro" id="IPR017441">
    <property type="entry name" value="Protein_kinase_ATP_BS"/>
</dbReference>
<dbReference type="Gene3D" id="1.10.510.10">
    <property type="entry name" value="Transferase(Phosphotransferase) domain 1"/>
    <property type="match status" value="1"/>
</dbReference>
<dbReference type="Ensembl" id="ENSMZET00005001083.1">
    <property type="protein sequence ID" value="ENSMZEP00005001004.1"/>
    <property type="gene ID" value="ENSMZEG00005000873.1"/>
</dbReference>
<keyword evidence="7 8" id="KW-0067">ATP-binding</keyword>
<reference evidence="11" key="2">
    <citation type="submission" date="2025-08" db="UniProtKB">
        <authorList>
            <consortium name="Ensembl"/>
        </authorList>
    </citation>
    <scope>IDENTIFICATION</scope>
</reference>
<keyword evidence="3" id="KW-0723">Serine/threonine-protein kinase</keyword>
<dbReference type="Pfam" id="PF18396">
    <property type="entry name" value="TBK1_ULD"/>
    <property type="match status" value="1"/>
</dbReference>
<dbReference type="Pfam" id="PF00069">
    <property type="entry name" value="Pkinase"/>
    <property type="match status" value="1"/>
</dbReference>
<dbReference type="PROSITE" id="PS00107">
    <property type="entry name" value="PROTEIN_KINASE_ATP"/>
    <property type="match status" value="1"/>
</dbReference>
<keyword evidence="5 8" id="KW-0547">Nucleotide-binding</keyword>
<dbReference type="Gene3D" id="3.10.20.90">
    <property type="entry name" value="Phosphatidylinositol 3-kinase Catalytic Subunit, Chain A, domain 1"/>
    <property type="match status" value="1"/>
</dbReference>
<sequence>MAPGFSSPSFSDLICVLSRQSLSHRHRGKLHFRLHLKSVPQREVRTSQTITQCGQLLALNEPSWIPVTKSDPRHTEPVSSSTSSPRLTCSERSPSSMSGITASTISYLWSVDDVLGQGATASVYKARHKRSGELVAVKVFNIMSYNRPHQVQMREFEMLRKLNHSNIIKLFTVEELPSKQKVLVMEYCSGGSLLSLLEEPENAFGLAETEFLTVLQCIVQGMNHLRENGVVHRDIKPGNIMRQVGEDGRSVYKLTDFGAARELEDDEKFVSIYGTEEYLHPDMYERAVLRKPHHKSYGVSVDLWSIGVTLYHAATGSLPFTPYEGPRRNKPIMFKITTEKPMGAIAGIQRREGGPIDWSYHLPHSCQLSQGLRVQLVPVLAGIMEADQEKCWCFDQFFTATTDVLQRQAVHLFSLQQAMAHCIYIHHYNTVSIFFEEVASQTGIGVQQQHHMYLGHDLLLEGSMKVVNLPRTSPSQPLILLSYATDEANTSLPFREPESPVIPARFDVMADYNFSKIVVGVVHQYLRIVRLLHTHRELLLQGYYSYIMKLRNECREALHSIAMVTIRLQSCLNAEHGIRTLDPYTSENQGSAANGQRLRQVHQHLPLYSAGIQEFQNRLDQLQIEQAKLSETLANDKSCQKIEMLLQKITAIHQHYRKDRLTGKLAYNDEQIHKFEKIHLSSHIKRVKSLFREDCVQRYKEVLDSTRTWNSLMLELQTRLQDFSSFSAGLIADLEMSEQCQNKVMDRILYTLQSKRPEQQSAVIPKDNDQMVSRMHHLKEEMEILVRELQCNNGIIESLGAVNSPAALEPTLARPSTL</sequence>
<feature type="region of interest" description="Disordered" evidence="9">
    <location>
        <begin position="68"/>
        <end position="98"/>
    </location>
</feature>
<dbReference type="PANTHER" id="PTHR22969:SF10">
    <property type="entry name" value="INHIBITOR OF NUCLEAR FACTOR KAPPA-B KINASE SUBUNIT EPSILON"/>
    <property type="match status" value="1"/>
</dbReference>